<dbReference type="EMBL" id="JBHULM010000011">
    <property type="protein sequence ID" value="MFD2542740.1"/>
    <property type="molecule type" value="Genomic_DNA"/>
</dbReference>
<comment type="caution">
    <text evidence="1">The sequence shown here is derived from an EMBL/GenBank/DDBJ whole genome shotgun (WGS) entry which is preliminary data.</text>
</comment>
<dbReference type="Gene3D" id="3.10.129.10">
    <property type="entry name" value="Hotdog Thioesterase"/>
    <property type="match status" value="1"/>
</dbReference>
<sequence length="154" mass="17306">MNKFTSLDITKFLPHRAPFLMVDHVLSIDDEHVKTSFKIKEDCIFLDENKQFNEVGLIENAAQTCSSIVGKSYFEEDDLEGEGTKLIGFISAIKKVTILATPKMGETILSEANLKSRFDADNYSICTLVCTISTSNKELLSCEMNLFIQEIPKN</sequence>
<dbReference type="RefSeq" id="WP_379903928.1">
    <property type="nucleotide sequence ID" value="NZ_JBHULM010000011.1"/>
</dbReference>
<reference evidence="2" key="1">
    <citation type="journal article" date="2019" name="Int. J. Syst. Evol. Microbiol.">
        <title>The Global Catalogue of Microorganisms (GCM) 10K type strain sequencing project: providing services to taxonomists for standard genome sequencing and annotation.</title>
        <authorList>
            <consortium name="The Broad Institute Genomics Platform"/>
            <consortium name="The Broad Institute Genome Sequencing Center for Infectious Disease"/>
            <person name="Wu L."/>
            <person name="Ma J."/>
        </authorList>
    </citation>
    <scope>NUCLEOTIDE SEQUENCE [LARGE SCALE GENOMIC DNA]</scope>
    <source>
        <strain evidence="2">KCTC 42808</strain>
    </source>
</reference>
<organism evidence="1 2">
    <name type="scientific">Lacinutrix gracilariae</name>
    <dbReference type="NCBI Taxonomy" id="1747198"/>
    <lineage>
        <taxon>Bacteria</taxon>
        <taxon>Pseudomonadati</taxon>
        <taxon>Bacteroidota</taxon>
        <taxon>Flavobacteriia</taxon>
        <taxon>Flavobacteriales</taxon>
        <taxon>Flavobacteriaceae</taxon>
        <taxon>Lacinutrix</taxon>
    </lineage>
</organism>
<dbReference type="Proteomes" id="UP001597467">
    <property type="component" value="Unassembled WGS sequence"/>
</dbReference>
<name>A0ABW5K4T8_9FLAO</name>
<dbReference type="Pfam" id="PF22817">
    <property type="entry name" value="ApeP-like"/>
    <property type="match status" value="1"/>
</dbReference>
<accession>A0ABW5K4T8</accession>
<evidence type="ECO:0000313" key="1">
    <source>
        <dbReference type="EMBL" id="MFD2542740.1"/>
    </source>
</evidence>
<protein>
    <submittedName>
        <fullName evidence="1">ABC transporter permease</fullName>
    </submittedName>
</protein>
<proteinExistence type="predicted"/>
<keyword evidence="2" id="KW-1185">Reference proteome</keyword>
<dbReference type="InterPro" id="IPR016776">
    <property type="entry name" value="ApeP-like_dehydratase"/>
</dbReference>
<dbReference type="InterPro" id="IPR029069">
    <property type="entry name" value="HotDog_dom_sf"/>
</dbReference>
<gene>
    <name evidence="1" type="ORF">ACFSSB_10465</name>
</gene>
<dbReference type="SUPFAM" id="SSF54637">
    <property type="entry name" value="Thioesterase/thiol ester dehydrase-isomerase"/>
    <property type="match status" value="1"/>
</dbReference>
<evidence type="ECO:0000313" key="2">
    <source>
        <dbReference type="Proteomes" id="UP001597467"/>
    </source>
</evidence>